<proteinExistence type="predicted"/>
<sequence>MNTVNVVRVSDDAPIELLDISIELDIDSFTWRLQGTVANRATLMLIEPDATDTKDIRVTINGWKWVFVINRYNAQRSFNQERYTVQGESRTRLLTEPYAPPRTKTGASTINAKQTAEAELNNTGFTLTWDTSNSGDTPDWIFPAKVFSYVDQSPMQVVAKIATTVGAVIVSTTANDNILVQPR</sequence>
<dbReference type="Proteomes" id="UP001203338">
    <property type="component" value="Unassembled WGS sequence"/>
</dbReference>
<keyword evidence="2" id="KW-1185">Reference proteome</keyword>
<name>A0ABT0PB57_9GAMM</name>
<evidence type="ECO:0000313" key="2">
    <source>
        <dbReference type="Proteomes" id="UP001203338"/>
    </source>
</evidence>
<organism evidence="1 2">
    <name type="scientific">Parendozoicomonas callyspongiae</name>
    <dbReference type="NCBI Taxonomy" id="2942213"/>
    <lineage>
        <taxon>Bacteria</taxon>
        <taxon>Pseudomonadati</taxon>
        <taxon>Pseudomonadota</taxon>
        <taxon>Gammaproteobacteria</taxon>
        <taxon>Oceanospirillales</taxon>
        <taxon>Endozoicomonadaceae</taxon>
        <taxon>Parendozoicomonas</taxon>
    </lineage>
</organism>
<reference evidence="1 2" key="1">
    <citation type="submission" date="2022-05" db="EMBL/GenBank/DDBJ databases">
        <authorList>
            <person name="Park J.-S."/>
        </authorList>
    </citation>
    <scope>NUCLEOTIDE SEQUENCE [LARGE SCALE GENOMIC DNA]</scope>
    <source>
        <strain evidence="1 2">2012CJ34-2</strain>
    </source>
</reference>
<dbReference type="RefSeq" id="WP_249697454.1">
    <property type="nucleotide sequence ID" value="NZ_JAMFLX010000001.1"/>
</dbReference>
<gene>
    <name evidence="1" type="ORF">M3P05_01475</name>
</gene>
<dbReference type="EMBL" id="JAMFLX010000001">
    <property type="protein sequence ID" value="MCL6268623.1"/>
    <property type="molecule type" value="Genomic_DNA"/>
</dbReference>
<evidence type="ECO:0000313" key="1">
    <source>
        <dbReference type="EMBL" id="MCL6268623.1"/>
    </source>
</evidence>
<comment type="caution">
    <text evidence="1">The sequence shown here is derived from an EMBL/GenBank/DDBJ whole genome shotgun (WGS) entry which is preliminary data.</text>
</comment>
<protein>
    <submittedName>
        <fullName evidence="1">Uncharacterized protein</fullName>
    </submittedName>
</protein>
<accession>A0ABT0PB57</accession>